<feature type="compositionally biased region" description="Basic residues" evidence="10">
    <location>
        <begin position="370"/>
        <end position="385"/>
    </location>
</feature>
<dbReference type="GO" id="GO:0006605">
    <property type="term" value="P:protein targeting"/>
    <property type="evidence" value="ECO:0007669"/>
    <property type="project" value="UniProtKB-UniRule"/>
</dbReference>
<dbReference type="InterPro" id="IPR048634">
    <property type="entry name" value="SecD_SecF_C"/>
</dbReference>
<evidence type="ECO:0000313" key="12">
    <source>
        <dbReference type="EMBL" id="TQL79531.1"/>
    </source>
</evidence>
<organism evidence="12 13">
    <name type="scientific">Stackebrandtia endophytica</name>
    <dbReference type="NCBI Taxonomy" id="1496996"/>
    <lineage>
        <taxon>Bacteria</taxon>
        <taxon>Bacillati</taxon>
        <taxon>Actinomycetota</taxon>
        <taxon>Actinomycetes</taxon>
        <taxon>Glycomycetales</taxon>
        <taxon>Glycomycetaceae</taxon>
        <taxon>Stackebrandtia</taxon>
    </lineage>
</organism>
<feature type="transmembrane region" description="Helical" evidence="9">
    <location>
        <begin position="142"/>
        <end position="159"/>
    </location>
</feature>
<dbReference type="Gene3D" id="1.20.1640.10">
    <property type="entry name" value="Multidrug efflux transporter AcrB transmembrane domain"/>
    <property type="match status" value="1"/>
</dbReference>
<keyword evidence="7 9" id="KW-0811">Translocation</keyword>
<dbReference type="GO" id="GO:0043952">
    <property type="term" value="P:protein transport by the Sec complex"/>
    <property type="evidence" value="ECO:0007669"/>
    <property type="project" value="UniProtKB-UniRule"/>
</dbReference>
<evidence type="ECO:0000256" key="2">
    <source>
        <dbReference type="ARBA" id="ARBA00022448"/>
    </source>
</evidence>
<feature type="transmembrane region" description="Helical" evidence="9">
    <location>
        <begin position="27"/>
        <end position="51"/>
    </location>
</feature>
<protein>
    <recommendedName>
        <fullName evidence="9">Protein-export membrane protein SecF</fullName>
    </recommendedName>
</protein>
<comment type="subcellular location">
    <subcellularLocation>
        <location evidence="1 9">Cell membrane</location>
        <topology evidence="1 9">Multi-pass membrane protein</topology>
    </subcellularLocation>
</comment>
<feature type="region of interest" description="Disordered" evidence="10">
    <location>
        <begin position="315"/>
        <end position="385"/>
    </location>
</feature>
<dbReference type="GO" id="GO:0065002">
    <property type="term" value="P:intracellular protein transmembrane transport"/>
    <property type="evidence" value="ECO:0007669"/>
    <property type="project" value="UniProtKB-UniRule"/>
</dbReference>
<evidence type="ECO:0000259" key="11">
    <source>
        <dbReference type="Pfam" id="PF02355"/>
    </source>
</evidence>
<comment type="similarity">
    <text evidence="9">Belongs to the SecD/SecF family. SecF subfamily.</text>
</comment>
<comment type="function">
    <text evidence="9">Part of the Sec protein translocase complex. Interacts with the SecYEG preprotein conducting channel. SecDF uses the proton motive force (PMF) to complete protein translocation after the ATP-dependent function of SecA.</text>
</comment>
<dbReference type="FunCoup" id="A0A543B3W9">
    <property type="interactions" value="23"/>
</dbReference>
<dbReference type="NCBIfam" id="TIGR00916">
    <property type="entry name" value="2A0604s01"/>
    <property type="match status" value="1"/>
</dbReference>
<dbReference type="InParanoid" id="A0A543B3W9"/>
<feature type="transmembrane region" description="Helical" evidence="9">
    <location>
        <begin position="166"/>
        <end position="187"/>
    </location>
</feature>
<dbReference type="RefSeq" id="WP_142044910.1">
    <property type="nucleotide sequence ID" value="NZ_JBHTGS010000002.1"/>
</dbReference>
<feature type="compositionally biased region" description="Acidic residues" evidence="10">
    <location>
        <begin position="334"/>
        <end position="352"/>
    </location>
</feature>
<dbReference type="InterPro" id="IPR055344">
    <property type="entry name" value="SecD_SecF_C_bact"/>
</dbReference>
<comment type="caution">
    <text evidence="12">The sequence shown here is derived from an EMBL/GenBank/DDBJ whole genome shotgun (WGS) entry which is preliminary data.</text>
</comment>
<feature type="transmembrane region" description="Helical" evidence="9">
    <location>
        <begin position="193"/>
        <end position="214"/>
    </location>
</feature>
<evidence type="ECO:0000256" key="9">
    <source>
        <dbReference type="HAMAP-Rule" id="MF_01464"/>
    </source>
</evidence>
<keyword evidence="4 9" id="KW-0812">Transmembrane</keyword>
<comment type="subunit">
    <text evidence="9">Forms a complex with SecD. Part of the essential Sec protein translocation apparatus which comprises SecA, SecYEG and auxiliary proteins SecDF. Other proteins may also be involved.</text>
</comment>
<name>A0A543B3W9_9ACTN</name>
<proteinExistence type="inferred from homology"/>
<dbReference type="HAMAP" id="MF_01464_B">
    <property type="entry name" value="SecF_B"/>
    <property type="match status" value="1"/>
</dbReference>
<keyword evidence="3 9" id="KW-1003">Cell membrane</keyword>
<evidence type="ECO:0000313" key="13">
    <source>
        <dbReference type="Proteomes" id="UP000317043"/>
    </source>
</evidence>
<evidence type="ECO:0000256" key="4">
    <source>
        <dbReference type="ARBA" id="ARBA00022692"/>
    </source>
</evidence>
<dbReference type="EMBL" id="VFOW01000001">
    <property type="protein sequence ID" value="TQL79531.1"/>
    <property type="molecule type" value="Genomic_DNA"/>
</dbReference>
<dbReference type="GO" id="GO:0015450">
    <property type="term" value="F:protein-transporting ATPase activity"/>
    <property type="evidence" value="ECO:0007669"/>
    <property type="project" value="InterPro"/>
</dbReference>
<dbReference type="SUPFAM" id="SSF82866">
    <property type="entry name" value="Multidrug efflux transporter AcrB transmembrane domain"/>
    <property type="match status" value="1"/>
</dbReference>
<dbReference type="GO" id="GO:0005886">
    <property type="term" value="C:plasma membrane"/>
    <property type="evidence" value="ECO:0007669"/>
    <property type="project" value="UniProtKB-SubCell"/>
</dbReference>
<dbReference type="PRINTS" id="PR01755">
    <property type="entry name" value="SECFTRNLCASE"/>
</dbReference>
<dbReference type="OrthoDB" id="9774769at2"/>
<dbReference type="NCBIfam" id="TIGR00966">
    <property type="entry name" value="transloc_SecF"/>
    <property type="match status" value="1"/>
</dbReference>
<dbReference type="Pfam" id="PF02355">
    <property type="entry name" value="SecD_SecF_C"/>
    <property type="match status" value="1"/>
</dbReference>
<evidence type="ECO:0000256" key="6">
    <source>
        <dbReference type="ARBA" id="ARBA00022989"/>
    </source>
</evidence>
<keyword evidence="13" id="KW-1185">Reference proteome</keyword>
<reference evidence="12 13" key="1">
    <citation type="submission" date="2019-06" db="EMBL/GenBank/DDBJ databases">
        <title>Sequencing the genomes of 1000 actinobacteria strains.</title>
        <authorList>
            <person name="Klenk H.-P."/>
        </authorList>
    </citation>
    <scope>NUCLEOTIDE SEQUENCE [LARGE SCALE GENOMIC DNA]</scope>
    <source>
        <strain evidence="12 13">DSM 45928</strain>
    </source>
</reference>
<dbReference type="Proteomes" id="UP000317043">
    <property type="component" value="Unassembled WGS sequence"/>
</dbReference>
<dbReference type="InterPro" id="IPR022646">
    <property type="entry name" value="SecD/SecF_CS"/>
</dbReference>
<dbReference type="InterPro" id="IPR022645">
    <property type="entry name" value="SecD/SecF_bac"/>
</dbReference>
<dbReference type="PANTHER" id="PTHR30081:SF8">
    <property type="entry name" value="PROTEIN TRANSLOCASE SUBUNIT SECF"/>
    <property type="match status" value="1"/>
</dbReference>
<evidence type="ECO:0000256" key="8">
    <source>
        <dbReference type="ARBA" id="ARBA00023136"/>
    </source>
</evidence>
<dbReference type="InterPro" id="IPR005665">
    <property type="entry name" value="SecF_bac"/>
</dbReference>
<evidence type="ECO:0000256" key="10">
    <source>
        <dbReference type="SAM" id="MobiDB-lite"/>
    </source>
</evidence>
<dbReference type="InterPro" id="IPR022813">
    <property type="entry name" value="SecD/SecF_arch_bac"/>
</dbReference>
<evidence type="ECO:0000256" key="5">
    <source>
        <dbReference type="ARBA" id="ARBA00022927"/>
    </source>
</evidence>
<feature type="transmembrane region" description="Helical" evidence="9">
    <location>
        <begin position="277"/>
        <end position="301"/>
    </location>
</feature>
<dbReference type="Pfam" id="PF07549">
    <property type="entry name" value="Sec_GG"/>
    <property type="match status" value="1"/>
</dbReference>
<dbReference type="PANTHER" id="PTHR30081">
    <property type="entry name" value="PROTEIN-EXPORT MEMBRANE PROTEIN SEC"/>
    <property type="match status" value="1"/>
</dbReference>
<evidence type="ECO:0000256" key="1">
    <source>
        <dbReference type="ARBA" id="ARBA00004651"/>
    </source>
</evidence>
<feature type="domain" description="Protein export membrane protein SecD/SecF C-terminal" evidence="11">
    <location>
        <begin position="117"/>
        <end position="305"/>
    </location>
</feature>
<evidence type="ECO:0000256" key="7">
    <source>
        <dbReference type="ARBA" id="ARBA00023010"/>
    </source>
</evidence>
<dbReference type="AlphaFoldDB" id="A0A543B3W9"/>
<keyword evidence="8 9" id="KW-0472">Membrane</keyword>
<keyword evidence="2 9" id="KW-0813">Transport</keyword>
<keyword evidence="6 9" id="KW-1133">Transmembrane helix</keyword>
<feature type="transmembrane region" description="Helical" evidence="9">
    <location>
        <begin position="252"/>
        <end position="271"/>
    </location>
</feature>
<accession>A0A543B3W9</accession>
<sequence length="385" mass="41967">MKRLLDGWRTLYHGDNNYKMMDYRPRWYIFSASLAIISICGIAIVGFNLGIEFSGGSQFDAPVHSSVSVAEVRSAVEDAGVEVASAQEFADGARYLIRTEIVDDAKSAEIRELLATELNTTIDEVGVSEVSSSWGTSVSRQAVIALIVFLVAVSVYLWWRYEPKMAFTSIAGLLHNLVFTAGIYAIVGFEVTPGTVIGMLTILGYSLYDTVVVFDKVDENTKNLLSQSRYSFKDGANLAVNQTLMRSVNTSIIGLLPVAGLLFVGAGMMGVGTLKDLALVLFVGMLTGGFSSLFLSTPLLIDMRNREPAIRAHTRKVEAKQAANPSDEPIVIASDDDEDEDDEFEVTAEAEDDKVLSGTSSSPRSGARPAARKQQQRPGKKRKRR</sequence>
<gene>
    <name evidence="9" type="primary">secF</name>
    <name evidence="12" type="ORF">FB566_5140</name>
</gene>
<keyword evidence="5 9" id="KW-0653">Protein transport</keyword>
<evidence type="ECO:0000256" key="3">
    <source>
        <dbReference type="ARBA" id="ARBA00022475"/>
    </source>
</evidence>
<feature type="compositionally biased region" description="Low complexity" evidence="10">
    <location>
        <begin position="357"/>
        <end position="369"/>
    </location>
</feature>